<evidence type="ECO:0000313" key="2">
    <source>
        <dbReference type="EMBL" id="MEU7074264.1"/>
    </source>
</evidence>
<accession>A0ABV3CHK8</accession>
<evidence type="ECO:0000313" key="3">
    <source>
        <dbReference type="Proteomes" id="UP001551329"/>
    </source>
</evidence>
<reference evidence="2 3" key="1">
    <citation type="submission" date="2024-06" db="EMBL/GenBank/DDBJ databases">
        <title>The Natural Products Discovery Center: Release of the First 8490 Sequenced Strains for Exploring Actinobacteria Biosynthetic Diversity.</title>
        <authorList>
            <person name="Kalkreuter E."/>
            <person name="Kautsar S.A."/>
            <person name="Yang D."/>
            <person name="Bader C.D."/>
            <person name="Teijaro C.N."/>
            <person name="Fluegel L."/>
            <person name="Davis C.M."/>
            <person name="Simpson J.R."/>
            <person name="Lauterbach L."/>
            <person name="Steele A.D."/>
            <person name="Gui C."/>
            <person name="Meng S."/>
            <person name="Li G."/>
            <person name="Viehrig K."/>
            <person name="Ye F."/>
            <person name="Su P."/>
            <person name="Kiefer A.F."/>
            <person name="Nichols A."/>
            <person name="Cepeda A.J."/>
            <person name="Yan W."/>
            <person name="Fan B."/>
            <person name="Jiang Y."/>
            <person name="Adhikari A."/>
            <person name="Zheng C.-J."/>
            <person name="Schuster L."/>
            <person name="Cowan T.M."/>
            <person name="Smanski M.J."/>
            <person name="Chevrette M.G."/>
            <person name="De Carvalho L.P.S."/>
            <person name="Shen B."/>
        </authorList>
    </citation>
    <scope>NUCLEOTIDE SEQUENCE [LARGE SCALE GENOMIC DNA]</scope>
    <source>
        <strain evidence="2 3">NPDC045974</strain>
    </source>
</reference>
<proteinExistence type="predicted"/>
<keyword evidence="1" id="KW-0472">Membrane</keyword>
<dbReference type="RefSeq" id="WP_358476779.1">
    <property type="nucleotide sequence ID" value="NZ_JBEZAE010000025.1"/>
</dbReference>
<comment type="caution">
    <text evidence="2">The sequence shown here is derived from an EMBL/GenBank/DDBJ whole genome shotgun (WGS) entry which is preliminary data.</text>
</comment>
<keyword evidence="1" id="KW-1133">Transmembrane helix</keyword>
<name>A0ABV3CHK8_9ACTN</name>
<dbReference type="EMBL" id="JBEZAE010000025">
    <property type="protein sequence ID" value="MEU7074264.1"/>
    <property type="molecule type" value="Genomic_DNA"/>
</dbReference>
<organism evidence="2 3">
    <name type="scientific">Streptomyces narbonensis</name>
    <dbReference type="NCBI Taxonomy" id="67333"/>
    <lineage>
        <taxon>Bacteria</taxon>
        <taxon>Bacillati</taxon>
        <taxon>Actinomycetota</taxon>
        <taxon>Actinomycetes</taxon>
        <taxon>Kitasatosporales</taxon>
        <taxon>Streptomycetaceae</taxon>
        <taxon>Streptomyces</taxon>
    </lineage>
</organism>
<evidence type="ECO:0000256" key="1">
    <source>
        <dbReference type="SAM" id="Phobius"/>
    </source>
</evidence>
<feature type="transmembrane region" description="Helical" evidence="1">
    <location>
        <begin position="69"/>
        <end position="87"/>
    </location>
</feature>
<keyword evidence="1" id="KW-0812">Transmembrane</keyword>
<dbReference type="Proteomes" id="UP001551329">
    <property type="component" value="Unassembled WGS sequence"/>
</dbReference>
<gene>
    <name evidence="2" type="ORF">AB0A88_29675</name>
</gene>
<feature type="transmembrane region" description="Helical" evidence="1">
    <location>
        <begin position="44"/>
        <end position="63"/>
    </location>
</feature>
<protein>
    <submittedName>
        <fullName evidence="2">YcxB family protein</fullName>
    </submittedName>
</protein>
<sequence>MVMDSGQGGTESGIRSTVELVYRPTRADVLTAVLVRERLRRLHLLRWVLTLVVGGFALLAAIAQATVTVSTGLFLVLAVLIWAMPHFQAHHALRTVEWQGEYRASVSDTGVETETAHVRLLQRWSVFRGYRETRDHVVLLSRDPNILLVEVLPKRGLRSPAETELLLDVVGRHLTRV</sequence>
<keyword evidence="3" id="KW-1185">Reference proteome</keyword>